<feature type="domain" description="Mub B2-like" evidence="2">
    <location>
        <begin position="27"/>
        <end position="145"/>
    </location>
</feature>
<accession>A0ABT6DC79</accession>
<name>A0ABT6DC79_9LACO</name>
<reference evidence="3" key="1">
    <citation type="submission" date="2022-06" db="EMBL/GenBank/DDBJ databases">
        <title>Antifungal cultures and metabolites of lactic acid bacteria for use in dairy fermentations.</title>
        <authorList>
            <person name="Zhao Z."/>
            <person name="Gaenzle M."/>
        </authorList>
    </citation>
    <scope>NUCLEOTIDE SEQUENCE</scope>
    <source>
        <strain evidence="3">FUA3126</strain>
    </source>
</reference>
<organism evidence="3 4">
    <name type="scientific">Furfurilactobacillus milii</name>
    <dbReference type="NCBI Taxonomy" id="2888272"/>
    <lineage>
        <taxon>Bacteria</taxon>
        <taxon>Bacillati</taxon>
        <taxon>Bacillota</taxon>
        <taxon>Bacilli</taxon>
        <taxon>Lactobacillales</taxon>
        <taxon>Lactobacillaceae</taxon>
        <taxon>Furfurilactobacillus</taxon>
    </lineage>
</organism>
<feature type="region of interest" description="Disordered" evidence="1">
    <location>
        <begin position="275"/>
        <end position="331"/>
    </location>
</feature>
<dbReference type="EMBL" id="JANDJP010000018">
    <property type="protein sequence ID" value="MDF9914752.1"/>
    <property type="molecule type" value="Genomic_DNA"/>
</dbReference>
<evidence type="ECO:0000256" key="1">
    <source>
        <dbReference type="SAM" id="MobiDB-lite"/>
    </source>
</evidence>
<comment type="caution">
    <text evidence="3">The sequence shown here is derived from an EMBL/GenBank/DDBJ whole genome shotgun (WGS) entry which is preliminary data.</text>
</comment>
<dbReference type="Proteomes" id="UP001152867">
    <property type="component" value="Unassembled WGS sequence"/>
</dbReference>
<protein>
    <recommendedName>
        <fullName evidence="2">Mub B2-like domain-containing protein</fullName>
    </recommendedName>
</protein>
<feature type="compositionally biased region" description="Polar residues" evidence="1">
    <location>
        <begin position="310"/>
        <end position="331"/>
    </location>
</feature>
<keyword evidence="4" id="KW-1185">Reference proteome</keyword>
<dbReference type="Gene3D" id="2.60.40.4300">
    <property type="match status" value="2"/>
</dbReference>
<gene>
    <name evidence="3" type="ORF">NNA32_10920</name>
</gene>
<proteinExistence type="predicted"/>
<dbReference type="InterPro" id="IPR041495">
    <property type="entry name" value="Mub_B2"/>
</dbReference>
<evidence type="ECO:0000313" key="3">
    <source>
        <dbReference type="EMBL" id="MDF9914752.1"/>
    </source>
</evidence>
<dbReference type="Pfam" id="PF17966">
    <property type="entry name" value="Muc_B2"/>
    <property type="match status" value="1"/>
</dbReference>
<evidence type="ECO:0000313" key="4">
    <source>
        <dbReference type="Proteomes" id="UP001152867"/>
    </source>
</evidence>
<evidence type="ECO:0000259" key="2">
    <source>
        <dbReference type="Pfam" id="PF17966"/>
    </source>
</evidence>
<sequence>MAKSGTLTKPGDNGTVVYVYAPAYTTTFKNVKQEIDYVDQTGAQLSPKHDTTVTFITVKNPLDTTTTIYFSNGSYTSATLNDNGIPEGTNWTKGTGTNFGEVKNPTVSGYYVTSNNAPLSNLTAVAQQSVTVNDNDQLFTVVYSPIFSVANTKTVNETINYVDENNQIVSPQFKAHPITFVTIENNQSSSQTVYYSNTLSTPKIDIDTGIPKGDWHTGTPNFISVVNPVINGLHVVHTNALNSDLVQVAAQTVTGTSQDLVFTIVYANDERTYPVQPEIPVTPSHPGTPVPPSLPQTPQEQYVPSIPSEPATSFTPSVQPKTSNQPSTPTALVNEPVVPIESMPNERTQSNPPISKELSFSSEAAQQNIVNSDVRPTYRKTVEPMMKDHRISTKAAILPKTNEDSDKPMRTLGASILALISSLWTLGRYKRRH</sequence>
<feature type="compositionally biased region" description="Pro residues" evidence="1">
    <location>
        <begin position="286"/>
        <end position="295"/>
    </location>
</feature>